<dbReference type="WBParaSite" id="nRc.2.0.1.t35483-RA">
    <property type="protein sequence ID" value="nRc.2.0.1.t35483-RA"/>
    <property type="gene ID" value="nRc.2.0.1.g35483"/>
</dbReference>
<sequence>MKSVAIKLFSLLESSKICRRRARYRLRHADEYSSNYRKQLNVHCTFRNFSIRPTLDDFGRCADYPI</sequence>
<evidence type="ECO:0000313" key="1">
    <source>
        <dbReference type="Proteomes" id="UP000887565"/>
    </source>
</evidence>
<evidence type="ECO:0000313" key="2">
    <source>
        <dbReference type="WBParaSite" id="nRc.2.0.1.t35483-RA"/>
    </source>
</evidence>
<dbReference type="Proteomes" id="UP000887565">
    <property type="component" value="Unplaced"/>
</dbReference>
<proteinExistence type="predicted"/>
<dbReference type="AlphaFoldDB" id="A0A915K9Q2"/>
<keyword evidence="1" id="KW-1185">Reference proteome</keyword>
<name>A0A915K9Q2_ROMCU</name>
<accession>A0A915K9Q2</accession>
<organism evidence="1 2">
    <name type="scientific">Romanomermis culicivorax</name>
    <name type="common">Nematode worm</name>
    <dbReference type="NCBI Taxonomy" id="13658"/>
    <lineage>
        <taxon>Eukaryota</taxon>
        <taxon>Metazoa</taxon>
        <taxon>Ecdysozoa</taxon>
        <taxon>Nematoda</taxon>
        <taxon>Enoplea</taxon>
        <taxon>Dorylaimia</taxon>
        <taxon>Mermithida</taxon>
        <taxon>Mermithoidea</taxon>
        <taxon>Mermithidae</taxon>
        <taxon>Romanomermis</taxon>
    </lineage>
</organism>
<reference evidence="2" key="1">
    <citation type="submission" date="2022-11" db="UniProtKB">
        <authorList>
            <consortium name="WormBaseParasite"/>
        </authorList>
    </citation>
    <scope>IDENTIFICATION</scope>
</reference>
<protein>
    <submittedName>
        <fullName evidence="2">Uncharacterized protein</fullName>
    </submittedName>
</protein>